<feature type="region of interest" description="Disordered" evidence="10">
    <location>
        <begin position="1"/>
        <end position="90"/>
    </location>
</feature>
<keyword evidence="6" id="KW-0472">Membrane</keyword>
<dbReference type="GO" id="GO:0048268">
    <property type="term" value="P:clathrin coat assembly"/>
    <property type="evidence" value="ECO:0007669"/>
    <property type="project" value="TreeGrafter"/>
</dbReference>
<accession>A0A7R5KER1</accession>
<keyword evidence="12" id="KW-1185">Reference proteome</keyword>
<dbReference type="GO" id="GO:0005905">
    <property type="term" value="C:clathrin-coated pit"/>
    <property type="evidence" value="ECO:0007669"/>
    <property type="project" value="UniProtKB-SubCell"/>
</dbReference>
<dbReference type="PROSITE" id="PS51072">
    <property type="entry name" value="MHD"/>
    <property type="match status" value="1"/>
</dbReference>
<feature type="compositionally biased region" description="Low complexity" evidence="10">
    <location>
        <begin position="386"/>
        <end position="414"/>
    </location>
</feature>
<dbReference type="InterPro" id="IPR036168">
    <property type="entry name" value="AP2_Mu_C_sf"/>
</dbReference>
<feature type="compositionally biased region" description="Pro residues" evidence="10">
    <location>
        <begin position="415"/>
        <end position="434"/>
    </location>
</feature>
<dbReference type="GO" id="GO:0048488">
    <property type="term" value="P:synaptic vesicle endocytosis"/>
    <property type="evidence" value="ECO:0007669"/>
    <property type="project" value="TreeGrafter"/>
</dbReference>
<feature type="domain" description="MHD" evidence="11">
    <location>
        <begin position="497"/>
        <end position="765"/>
    </location>
</feature>
<comment type="function">
    <text evidence="1">May function in clathrin-mediated endocytosis. Has both a membrane binding/tubulating activity and the ability to recruit proteins essential to the formation of functional clathrin-coated pits. Has a preference for membranes enriched in phosphatidylserine and phosphoinositides and is required for the endocytosis of the transferrin receptor. May also bind tubulin. May play a role in the regulation of energy homeostasis.</text>
</comment>
<feature type="region of interest" description="Disordered" evidence="10">
    <location>
        <begin position="118"/>
        <end position="193"/>
    </location>
</feature>
<dbReference type="FunFam" id="2.60.40.1170:FF:000005">
    <property type="entry name" value="SH3-containing GRB2-like protein 3-interacting protein 1 isoform X3"/>
    <property type="match status" value="1"/>
</dbReference>
<evidence type="ECO:0000259" key="11">
    <source>
        <dbReference type="PROSITE" id="PS51072"/>
    </source>
</evidence>
<evidence type="ECO:0000256" key="5">
    <source>
        <dbReference type="ARBA" id="ARBA00022583"/>
    </source>
</evidence>
<comment type="subcellular location">
    <subcellularLocation>
        <location evidence="2">Membrane</location>
        <location evidence="2">Clathrin-coated pit</location>
        <topology evidence="2">Peripheral membrane protein</topology>
        <orientation evidence="2">Cytoplasmic side</orientation>
    </subcellularLocation>
</comment>
<dbReference type="PANTHER" id="PTHR23065">
    <property type="entry name" value="PROLINE-SERINE-THREONINE PHOSPHATASE INTERACTING PROTEIN 1"/>
    <property type="match status" value="1"/>
</dbReference>
<evidence type="ECO:0000256" key="7">
    <source>
        <dbReference type="ARBA" id="ARBA00023176"/>
    </source>
</evidence>
<dbReference type="GO" id="GO:0072583">
    <property type="term" value="P:clathrin-dependent endocytosis"/>
    <property type="evidence" value="ECO:0007669"/>
    <property type="project" value="InterPro"/>
</dbReference>
<dbReference type="GO" id="GO:0098793">
    <property type="term" value="C:presynapse"/>
    <property type="evidence" value="ECO:0007669"/>
    <property type="project" value="GOC"/>
</dbReference>
<feature type="compositionally biased region" description="Low complexity" evidence="10">
    <location>
        <begin position="313"/>
        <end position="331"/>
    </location>
</feature>
<feature type="compositionally biased region" description="Low complexity" evidence="10">
    <location>
        <begin position="170"/>
        <end position="181"/>
    </location>
</feature>
<reference evidence="13" key="1">
    <citation type="submission" date="2025-08" db="UniProtKB">
        <authorList>
            <consortium name="RefSeq"/>
        </authorList>
    </citation>
    <scope>IDENTIFICATION</scope>
    <source>
        <tissue evidence="13">Muscle</tissue>
    </source>
</reference>
<keyword evidence="5" id="KW-0254">Endocytosis</keyword>
<dbReference type="RefSeq" id="XP_039238955.1">
    <property type="nucleotide sequence ID" value="XM_039383021.1"/>
</dbReference>
<evidence type="ECO:0000256" key="2">
    <source>
        <dbReference type="ARBA" id="ARBA00004283"/>
    </source>
</evidence>
<organism evidence="12 13">
    <name type="scientific">Pipra filicauda</name>
    <name type="common">Wire-tailed manakin</name>
    <dbReference type="NCBI Taxonomy" id="649802"/>
    <lineage>
        <taxon>Eukaryota</taxon>
        <taxon>Metazoa</taxon>
        <taxon>Chordata</taxon>
        <taxon>Craniata</taxon>
        <taxon>Vertebrata</taxon>
        <taxon>Euteleostomi</taxon>
        <taxon>Archelosauria</taxon>
        <taxon>Archosauria</taxon>
        <taxon>Dinosauria</taxon>
        <taxon>Saurischia</taxon>
        <taxon>Theropoda</taxon>
        <taxon>Coelurosauria</taxon>
        <taxon>Aves</taxon>
        <taxon>Neognathae</taxon>
        <taxon>Neoaves</taxon>
        <taxon>Telluraves</taxon>
        <taxon>Australaves</taxon>
        <taxon>Passeriformes</taxon>
        <taxon>Pipridae</taxon>
        <taxon>Pipra</taxon>
    </lineage>
</organism>
<dbReference type="Proteomes" id="UP000504627">
    <property type="component" value="Unplaced"/>
</dbReference>
<evidence type="ECO:0000256" key="3">
    <source>
        <dbReference type="ARBA" id="ARBA00014150"/>
    </source>
</evidence>
<dbReference type="SUPFAM" id="SSF49447">
    <property type="entry name" value="Second domain of Mu2 adaptin subunit (ap50) of ap2 adaptor"/>
    <property type="match status" value="1"/>
</dbReference>
<evidence type="ECO:0000313" key="13">
    <source>
        <dbReference type="RefSeq" id="XP_039238955.1"/>
    </source>
</evidence>
<name>A0A7R5KER1_9PASS</name>
<dbReference type="CTD" id="84251"/>
<keyword evidence="4" id="KW-0597">Phosphoprotein</keyword>
<dbReference type="Pfam" id="PF10291">
    <property type="entry name" value="muHD"/>
    <property type="match status" value="1"/>
</dbReference>
<evidence type="ECO:0000256" key="6">
    <source>
        <dbReference type="ARBA" id="ARBA00023136"/>
    </source>
</evidence>
<dbReference type="InterPro" id="IPR028565">
    <property type="entry name" value="MHD"/>
</dbReference>
<dbReference type="InterPro" id="IPR018808">
    <property type="entry name" value="Muniscin_C"/>
</dbReference>
<feature type="compositionally biased region" description="Low complexity" evidence="10">
    <location>
        <begin position="440"/>
        <end position="450"/>
    </location>
</feature>
<dbReference type="GeneID" id="113986897"/>
<feature type="region of interest" description="Disordered" evidence="10">
    <location>
        <begin position="206"/>
        <end position="493"/>
    </location>
</feature>
<protein>
    <recommendedName>
        <fullName evidence="3">SH3-containing GRB2-like protein 3-interacting protein 1</fullName>
    </recommendedName>
    <alternativeName>
        <fullName evidence="8">Endophilin-3-interacting protein</fullName>
    </alternativeName>
</protein>
<feature type="compositionally biased region" description="Pro residues" evidence="10">
    <location>
        <begin position="218"/>
        <end position="239"/>
    </location>
</feature>
<dbReference type="PANTHER" id="PTHR23065:SF8">
    <property type="entry name" value="F-BAR DOMAIN ONLY PROTEIN 2"/>
    <property type="match status" value="1"/>
</dbReference>
<dbReference type="GO" id="GO:0030136">
    <property type="term" value="C:clathrin-coated vesicle"/>
    <property type="evidence" value="ECO:0007669"/>
    <property type="project" value="TreeGrafter"/>
</dbReference>
<dbReference type="AlphaFoldDB" id="A0A7R5KER1"/>
<feature type="compositionally biased region" description="Low complexity" evidence="10">
    <location>
        <begin position="457"/>
        <end position="480"/>
    </location>
</feature>
<dbReference type="CDD" id="cd09266">
    <property type="entry name" value="SGIP1_MHD"/>
    <property type="match status" value="1"/>
</dbReference>
<proteinExistence type="predicted"/>
<sequence>MMEGLKKRTRKAFGIRKKEKDTDSTGSPDRDGIKKTNGAPNGFYAEIDWDRYNSPELDEEGYSIRPEEPGSTKGKHFYSSSESEEEEEAHKKFNIKIKPLQAKDVLRSAATVDELKASIGNIALSPSPVRKSPRRSPGTIKRNLSSEEITRPRRSTPTPDPASKKTGEDPAALAPLFGPPLESAFEEQKLDDFSAALDQPEIWGSVQPINTSVESPKLPRPFPTGTPPPLPPKNIPATPPRTGSPLPVGIGGDQAAAEPKRDKLPSINDLDSIFGPVPSPKSAAANAEDKWVNFSDQSPENAAPELTPREKAGSPPAAAAGPANAPAAEPSRPLPSPLHLEEVHKKVSEHLKDENVEPVASPKDFGPGQRATPPPPPPPTYRTVVSSPGPGASTGSTSGSSSPARPGTPLATCGTPPPPPPRPPSRPKLPPGKPPVADVSRPFSPPIHSSSPPPIAPLARAESTSSISSTNSLSAATTPTVGSSRGPSPLTMGAQDTLPVAAAFTETVNAYFKGADPNKCIVKITGEMVLSFPAGITRHFANNPTPAVLTFRVLNYNRLEHVLPNPQLLCCDSVQSDTNSKEFWVNMPNLMTHLKKVSEQKPQATYYNVDMLKYQVSAQGIQSTPLNLAVSWRCDPASTDLRIDYKYNTEAMTTPVALNNVQFLVPVDGGVTKLQAVLPPAVWNAEQQRILWKIPDISQKSENGGVGSLLARFQLSEGPSSPAPLAVQFTSEGSTLSSCDIELVGAGYRFSLIKKRFAAGKYLADN</sequence>
<feature type="compositionally biased region" description="Basic and acidic residues" evidence="10">
    <location>
        <begin position="339"/>
        <end position="355"/>
    </location>
</feature>
<evidence type="ECO:0000256" key="1">
    <source>
        <dbReference type="ARBA" id="ARBA00003346"/>
    </source>
</evidence>
<gene>
    <name evidence="13" type="primary">SGIP1</name>
</gene>
<evidence type="ECO:0000256" key="4">
    <source>
        <dbReference type="ARBA" id="ARBA00022553"/>
    </source>
</evidence>
<dbReference type="GO" id="GO:0005886">
    <property type="term" value="C:plasma membrane"/>
    <property type="evidence" value="ECO:0007669"/>
    <property type="project" value="TreeGrafter"/>
</dbReference>
<evidence type="ECO:0000256" key="9">
    <source>
        <dbReference type="ARBA" id="ARBA00046739"/>
    </source>
</evidence>
<dbReference type="InterPro" id="IPR037984">
    <property type="entry name" value="SGIP1_MHD"/>
</dbReference>
<evidence type="ECO:0000313" key="12">
    <source>
        <dbReference type="Proteomes" id="UP000504627"/>
    </source>
</evidence>
<evidence type="ECO:0000256" key="8">
    <source>
        <dbReference type="ARBA" id="ARBA00030485"/>
    </source>
</evidence>
<keyword evidence="7" id="KW-0168">Coated pit</keyword>
<evidence type="ECO:0000256" key="10">
    <source>
        <dbReference type="SAM" id="MobiDB-lite"/>
    </source>
</evidence>
<feature type="compositionally biased region" description="Basic and acidic residues" evidence="10">
    <location>
        <begin position="16"/>
        <end position="34"/>
    </location>
</feature>
<comment type="subunit">
    <text evidence="9">Interacts with proteins essential or regulating the formation of functional clathrin-coated pits. Interacts with CANX. Interacts with AP2A1. Interacts with EPS15. Interacts with SH3GL3. Interacts with AMPH. Interacts with ITSN1 (via SH3 domains). Interacts with and REPS1.</text>
</comment>